<feature type="domain" description="FMN-binding" evidence="3">
    <location>
        <begin position="79"/>
        <end position="170"/>
    </location>
</feature>
<organism evidence="4 5">
    <name type="scientific">Pisciglobus halotolerans</name>
    <dbReference type="NCBI Taxonomy" id="745365"/>
    <lineage>
        <taxon>Bacteria</taxon>
        <taxon>Bacillati</taxon>
        <taxon>Bacillota</taxon>
        <taxon>Bacilli</taxon>
        <taxon>Lactobacillales</taxon>
        <taxon>Carnobacteriaceae</taxon>
    </lineage>
</organism>
<dbReference type="OrthoDB" id="1937675at2"/>
<name>A0A1I3B708_9LACT</name>
<dbReference type="Pfam" id="PF04205">
    <property type="entry name" value="FMN_bind"/>
    <property type="match status" value="1"/>
</dbReference>
<reference evidence="4 5" key="1">
    <citation type="submission" date="2016-10" db="EMBL/GenBank/DDBJ databases">
        <authorList>
            <person name="de Groot N.N."/>
        </authorList>
    </citation>
    <scope>NUCLEOTIDE SEQUENCE [LARGE SCALE GENOMIC DNA]</scope>
    <source>
        <strain evidence="4 5">DSM 27630</strain>
    </source>
</reference>
<gene>
    <name evidence="4" type="ORF">SAMN04489868_10439</name>
</gene>
<feature type="compositionally biased region" description="Low complexity" evidence="1">
    <location>
        <begin position="31"/>
        <end position="60"/>
    </location>
</feature>
<dbReference type="SMART" id="SM00900">
    <property type="entry name" value="FMN_bind"/>
    <property type="match status" value="1"/>
</dbReference>
<evidence type="ECO:0000256" key="1">
    <source>
        <dbReference type="SAM" id="MobiDB-lite"/>
    </source>
</evidence>
<sequence>MEIKKGVKFATTLFASAFVLAACGNSDEPATEQSSAASSAVTSEASSAASSEASSDQAAAGDLQDGSYKLEEKNLDENGWRVVYEMTVSDGKITESNYDYVNENGDLKSEDEDYQKAMSEKVGTGPADYIPELNAQLEETQDPSQVDVVSGATHSSESFIKYAQQLIDAAKEGKTETIEIDN</sequence>
<dbReference type="PROSITE" id="PS51257">
    <property type="entry name" value="PROKAR_LIPOPROTEIN"/>
    <property type="match status" value="1"/>
</dbReference>
<keyword evidence="4" id="KW-0449">Lipoprotein</keyword>
<dbReference type="AlphaFoldDB" id="A0A1I3B708"/>
<proteinExistence type="predicted"/>
<evidence type="ECO:0000256" key="2">
    <source>
        <dbReference type="SAM" id="SignalP"/>
    </source>
</evidence>
<feature type="region of interest" description="Disordered" evidence="1">
    <location>
        <begin position="25"/>
        <end position="71"/>
    </location>
</feature>
<dbReference type="GO" id="GO:0010181">
    <property type="term" value="F:FMN binding"/>
    <property type="evidence" value="ECO:0007669"/>
    <property type="project" value="InterPro"/>
</dbReference>
<evidence type="ECO:0000259" key="3">
    <source>
        <dbReference type="SMART" id="SM00900"/>
    </source>
</evidence>
<feature type="signal peptide" evidence="2">
    <location>
        <begin position="1"/>
        <end position="21"/>
    </location>
</feature>
<dbReference type="GO" id="GO:0016020">
    <property type="term" value="C:membrane"/>
    <property type="evidence" value="ECO:0007669"/>
    <property type="project" value="InterPro"/>
</dbReference>
<keyword evidence="5" id="KW-1185">Reference proteome</keyword>
<feature type="chain" id="PRO_5038492693" evidence="2">
    <location>
        <begin position="22"/>
        <end position="182"/>
    </location>
</feature>
<protein>
    <submittedName>
        <fullName evidence="4">Major membrane immunogen, membrane-anchored lipoprotein</fullName>
    </submittedName>
</protein>
<dbReference type="InterPro" id="IPR007329">
    <property type="entry name" value="FMN-bd"/>
</dbReference>
<dbReference type="EMBL" id="FOQE01000004">
    <property type="protein sequence ID" value="SFH57759.1"/>
    <property type="molecule type" value="Genomic_DNA"/>
</dbReference>
<keyword evidence="2" id="KW-0732">Signal</keyword>
<accession>A0A1I3B708</accession>
<evidence type="ECO:0000313" key="5">
    <source>
        <dbReference type="Proteomes" id="UP000198668"/>
    </source>
</evidence>
<dbReference type="Gene3D" id="3.90.1010.20">
    <property type="match status" value="1"/>
</dbReference>
<evidence type="ECO:0000313" key="4">
    <source>
        <dbReference type="EMBL" id="SFH57759.1"/>
    </source>
</evidence>
<dbReference type="Proteomes" id="UP000198668">
    <property type="component" value="Unassembled WGS sequence"/>
</dbReference>
<dbReference type="RefSeq" id="WP_092091248.1">
    <property type="nucleotide sequence ID" value="NZ_FOQE01000004.1"/>
</dbReference>